<keyword evidence="1" id="KW-0175">Coiled coil</keyword>
<gene>
    <name evidence="2" type="ORF">AMD02_14410</name>
</gene>
<organism evidence="2">
    <name type="scientific">Halalkalibacterium halodurans</name>
    <name type="common">Bacillus halodurans</name>
    <dbReference type="NCBI Taxonomy" id="86665"/>
    <lineage>
        <taxon>Bacteria</taxon>
        <taxon>Bacillati</taxon>
        <taxon>Bacillota</taxon>
        <taxon>Bacilli</taxon>
        <taxon>Bacillales</taxon>
        <taxon>Bacillaceae</taxon>
        <taxon>Halalkalibacterium (ex Joshi et al. 2022)</taxon>
    </lineage>
</organism>
<comment type="caution">
    <text evidence="2">The sequence shown here is derived from an EMBL/GenBank/DDBJ whole genome shotgun (WGS) entry which is preliminary data.</text>
</comment>
<dbReference type="PATRIC" id="fig|136160.3.peg.3345"/>
<dbReference type="AlphaFoldDB" id="A0A0M0KMS1"/>
<evidence type="ECO:0000313" key="2">
    <source>
        <dbReference type="EMBL" id="KOO39907.1"/>
    </source>
</evidence>
<dbReference type="EMBL" id="LILD01000001">
    <property type="protein sequence ID" value="KOO39907.1"/>
    <property type="molecule type" value="Genomic_DNA"/>
</dbReference>
<evidence type="ECO:0000256" key="1">
    <source>
        <dbReference type="SAM" id="Coils"/>
    </source>
</evidence>
<name>A0A0M0KMS1_ALKHA</name>
<accession>A0A0M0KMS1</accession>
<protein>
    <submittedName>
        <fullName evidence="2">Uncharacterized protein</fullName>
    </submittedName>
</protein>
<reference evidence="2" key="1">
    <citation type="submission" date="2015-08" db="EMBL/GenBank/DDBJ databases">
        <title>Complete DNA Sequence of Pseudomonas syringae pv. actinidiae, the Causal Agent of Kiwifruit Canker Disease.</title>
        <authorList>
            <person name="Rikkerink E.H.A."/>
            <person name="Fineran P.C."/>
        </authorList>
    </citation>
    <scope>NUCLEOTIDE SEQUENCE</scope>
    <source>
        <strain evidence="2">DSM 13666</strain>
    </source>
</reference>
<feature type="coiled-coil region" evidence="1">
    <location>
        <begin position="167"/>
        <end position="211"/>
    </location>
</feature>
<sequence>MNVRADLIKRALSKKHHQDFFLTEVKNGPTHFASELAIIDALAIKKSWAKPCITGYEVKVSRQDFLNDSKWPVYKDMCHRFNFACPKGLISPDEVPEDVGLIWFNPETGALYTRKKSKFREIEMHADMLYYILMSRVQSDRHPFFSDEREEIEAFMQDKTHRRYLANVYENKLAKQAEQAIKEAEQKENEAEKVMENARRFERVVEIMKNNGIKFHRWTWEEELDEALKHGMPRDFRMVVAQLERDVESLKNIAGNDNK</sequence>
<proteinExistence type="predicted"/>
<dbReference type="Pfam" id="PF06319">
    <property type="entry name" value="MmcB-like"/>
    <property type="match status" value="1"/>
</dbReference>
<dbReference type="InterPro" id="IPR009394">
    <property type="entry name" value="MmcB-like"/>
</dbReference>
<dbReference type="RefSeq" id="WP_053431755.1">
    <property type="nucleotide sequence ID" value="NZ_LILD02000002.1"/>
</dbReference>